<organism evidence="3 4">
    <name type="scientific">Micromonospora humida</name>
    <dbReference type="NCBI Taxonomy" id="2809018"/>
    <lineage>
        <taxon>Bacteria</taxon>
        <taxon>Bacillati</taxon>
        <taxon>Actinomycetota</taxon>
        <taxon>Actinomycetes</taxon>
        <taxon>Micromonosporales</taxon>
        <taxon>Micromonosporaceae</taxon>
        <taxon>Micromonospora</taxon>
    </lineage>
</organism>
<evidence type="ECO:0000256" key="2">
    <source>
        <dbReference type="SAM" id="SignalP"/>
    </source>
</evidence>
<protein>
    <submittedName>
        <fullName evidence="3">Choice-of-anchor D domain-containing protein</fullName>
    </submittedName>
</protein>
<reference evidence="3 4" key="1">
    <citation type="submission" date="2021-02" db="EMBL/GenBank/DDBJ databases">
        <authorList>
            <person name="Ra J.-S."/>
        </authorList>
    </citation>
    <scope>NUCLEOTIDE SEQUENCE [LARGE SCALE GENOMIC DNA]</scope>
    <source>
        <strain evidence="3 4">MMS20-R1-14</strain>
    </source>
</reference>
<dbReference type="Proteomes" id="UP001518872">
    <property type="component" value="Unassembled WGS sequence"/>
</dbReference>
<evidence type="ECO:0000256" key="1">
    <source>
        <dbReference type="SAM" id="MobiDB-lite"/>
    </source>
</evidence>
<sequence>MSVAGACALAVLPGMALAAPTAPYTVLTVDVGDQTGGYPINRSDVFDRDNSTISVVAQSNDRLAVDTNRAGSYVRLSIQPPAGEQWTAGQTYQATWQGDGGTAAMDLASDGRGCGHVSGWIKVRQAERDGDTGRVDAFAAAYEYSCRDSTYYTGTVSGELRWNSSVDYAVAHGEPNPVSFNYQEIAVPSAARTVTFRSVGSAPVTFGAASLGGPTPEAFALLGSDCTGRTLTPGQTCTVSVAANPTREGVQQASLLLADDSASGTRRVQLAVEGFRGVTGSYYPLAPKRLMDTRSGLGAPKAKIGPGKKVDLQVTGRGGVPSSGVGSVVLNVTVVGPTAGSFLTLYPAGQSRPTASSINFAKSWLGSNSVTVKVGSGGKVSVYNHAGSTDVVVDVTGVWAGNNSLSSRGSGGQYQWIKPFRLYDTRDDGAPLPANYYMESWLSFGSVNANVRALVVNITAVSPRKAGYLTAWNGQGDVPSASTVNYPAGKVVPNLAIVETVECTECGGKRAPQFAIYTSQTTHLVVDVVGVIDDGTVPDGLRFTPMSPTRIADSRIGQGLPSVLGPTAVGKVTAPASMLTPSTQVLAMNVTAVTPTSNTVLTVWPADSAMTRPTASNLNPAAGQTVSNAVLGILGPTQGFNVYNHSGNTHVVADVVGTLWVYPGTATPPTSRATTPGSRLKVTDSGVGAPSPR</sequence>
<dbReference type="InterPro" id="IPR013783">
    <property type="entry name" value="Ig-like_fold"/>
</dbReference>
<gene>
    <name evidence="3" type="ORF">JQX11_14175</name>
</gene>
<comment type="caution">
    <text evidence="3">The sequence shown here is derived from an EMBL/GenBank/DDBJ whole genome shotgun (WGS) entry which is preliminary data.</text>
</comment>
<dbReference type="Gene3D" id="2.60.40.10">
    <property type="entry name" value="Immunoglobulins"/>
    <property type="match status" value="1"/>
</dbReference>
<evidence type="ECO:0000313" key="3">
    <source>
        <dbReference type="EMBL" id="MBM7077477.1"/>
    </source>
</evidence>
<feature type="compositionally biased region" description="Low complexity" evidence="1">
    <location>
        <begin position="666"/>
        <end position="679"/>
    </location>
</feature>
<keyword evidence="4" id="KW-1185">Reference proteome</keyword>
<proteinExistence type="predicted"/>
<feature type="chain" id="PRO_5046149974" evidence="2">
    <location>
        <begin position="19"/>
        <end position="693"/>
    </location>
</feature>
<dbReference type="EMBL" id="JAFEUC010000006">
    <property type="protein sequence ID" value="MBM7077477.1"/>
    <property type="molecule type" value="Genomic_DNA"/>
</dbReference>
<evidence type="ECO:0000313" key="4">
    <source>
        <dbReference type="Proteomes" id="UP001518872"/>
    </source>
</evidence>
<feature type="region of interest" description="Disordered" evidence="1">
    <location>
        <begin position="666"/>
        <end position="693"/>
    </location>
</feature>
<accession>A0ABS2IT23</accession>
<dbReference type="RefSeq" id="WP_204925442.1">
    <property type="nucleotide sequence ID" value="NZ_JAFEUC010000006.1"/>
</dbReference>
<feature type="signal peptide" evidence="2">
    <location>
        <begin position="1"/>
        <end position="18"/>
    </location>
</feature>
<name>A0ABS2IT23_9ACTN</name>
<dbReference type="NCBIfam" id="NF012200">
    <property type="entry name" value="choice_anch_D"/>
    <property type="match status" value="1"/>
</dbReference>
<keyword evidence="2" id="KW-0732">Signal</keyword>